<dbReference type="KEGG" id="kuy:FY550_08905"/>
<accession>A0A5C0ZZF2</accession>
<organism evidence="5 6">
    <name type="scientific">Kushneria phosphatilytica</name>
    <dbReference type="NCBI Taxonomy" id="657387"/>
    <lineage>
        <taxon>Bacteria</taxon>
        <taxon>Pseudomonadati</taxon>
        <taxon>Pseudomonadota</taxon>
        <taxon>Gammaproteobacteria</taxon>
        <taxon>Oceanospirillales</taxon>
        <taxon>Halomonadaceae</taxon>
        <taxon>Kushneria</taxon>
    </lineage>
</organism>
<dbReference type="AlphaFoldDB" id="A0A5C0ZZF2"/>
<protein>
    <submittedName>
        <fullName evidence="5">Glycosyltransferase</fullName>
    </submittedName>
</protein>
<dbReference type="InterPro" id="IPR029044">
    <property type="entry name" value="Nucleotide-diphossugar_trans"/>
</dbReference>
<dbReference type="InterPro" id="IPR050834">
    <property type="entry name" value="Glycosyltransf_2"/>
</dbReference>
<keyword evidence="2" id="KW-0328">Glycosyltransferase</keyword>
<evidence type="ECO:0000259" key="4">
    <source>
        <dbReference type="Pfam" id="PF00535"/>
    </source>
</evidence>
<dbReference type="InterPro" id="IPR001173">
    <property type="entry name" value="Glyco_trans_2-like"/>
</dbReference>
<evidence type="ECO:0000313" key="5">
    <source>
        <dbReference type="EMBL" id="QEL11244.1"/>
    </source>
</evidence>
<feature type="domain" description="Glycosyltransferase 2-like" evidence="4">
    <location>
        <begin position="5"/>
        <end position="167"/>
    </location>
</feature>
<dbReference type="Pfam" id="PF00535">
    <property type="entry name" value="Glycos_transf_2"/>
    <property type="match status" value="1"/>
</dbReference>
<dbReference type="PANTHER" id="PTHR43685:SF5">
    <property type="entry name" value="GLYCOSYLTRANSFERASE EPSE-RELATED"/>
    <property type="match status" value="1"/>
</dbReference>
<keyword evidence="6" id="KW-1185">Reference proteome</keyword>
<dbReference type="SUPFAM" id="SSF53448">
    <property type="entry name" value="Nucleotide-diphospho-sugar transferases"/>
    <property type="match status" value="1"/>
</dbReference>
<dbReference type="PANTHER" id="PTHR43685">
    <property type="entry name" value="GLYCOSYLTRANSFERASE"/>
    <property type="match status" value="1"/>
</dbReference>
<evidence type="ECO:0000256" key="1">
    <source>
        <dbReference type="ARBA" id="ARBA00006739"/>
    </source>
</evidence>
<comment type="similarity">
    <text evidence="1">Belongs to the glycosyltransferase 2 family.</text>
</comment>
<evidence type="ECO:0000256" key="2">
    <source>
        <dbReference type="ARBA" id="ARBA00022676"/>
    </source>
</evidence>
<dbReference type="Proteomes" id="UP000322553">
    <property type="component" value="Chromosome"/>
</dbReference>
<sequence length="274" mass="30879">MPDFSVLISVYHKESPDFLRSCLASLAEQTLPASEIIIVEDGPIGEDLKNVVNEFLSTLPIVSLPLSQNVGLGEALNQGLAICSHDLVARMDADDLCTSDRFEKQITHLANAPDDVVLLGGAIAEFDADPTSPHSYRILPTGIKQVKKFAKKRCPVNHMTVVFRKKAIEAVGGYKTFLGMEDYYLWARLLASGYEMDNLPDVVVKARVGNGMIARRRGWHYFKQDLALQRKFHEIGFIGWHDVFVNSLARAPFRLLPVTWLNWFYRNFLRKKAT</sequence>
<name>A0A5C0ZZF2_9GAMM</name>
<evidence type="ECO:0000313" key="6">
    <source>
        <dbReference type="Proteomes" id="UP000322553"/>
    </source>
</evidence>
<proteinExistence type="inferred from homology"/>
<keyword evidence="3 5" id="KW-0808">Transferase</keyword>
<dbReference type="Gene3D" id="3.90.550.10">
    <property type="entry name" value="Spore Coat Polysaccharide Biosynthesis Protein SpsA, Chain A"/>
    <property type="match status" value="1"/>
</dbReference>
<dbReference type="RefSeq" id="WP_149054487.1">
    <property type="nucleotide sequence ID" value="NZ_CP043420.1"/>
</dbReference>
<dbReference type="EMBL" id="CP043420">
    <property type="protein sequence ID" value="QEL11244.1"/>
    <property type="molecule type" value="Genomic_DNA"/>
</dbReference>
<dbReference type="GO" id="GO:0016757">
    <property type="term" value="F:glycosyltransferase activity"/>
    <property type="evidence" value="ECO:0007669"/>
    <property type="project" value="UniProtKB-KW"/>
</dbReference>
<reference evidence="5 6" key="1">
    <citation type="submission" date="2019-08" db="EMBL/GenBank/DDBJ databases">
        <title>Complete genome sequence of Kushneria sp. YCWA18, a halophilic phosphate-solubilizing bacterium isolated from Daqiao saltern in China.</title>
        <authorList>
            <person name="Du G.-X."/>
            <person name="Qu L.-Y."/>
        </authorList>
    </citation>
    <scope>NUCLEOTIDE SEQUENCE [LARGE SCALE GENOMIC DNA]</scope>
    <source>
        <strain evidence="5 6">YCWA18</strain>
    </source>
</reference>
<evidence type="ECO:0000256" key="3">
    <source>
        <dbReference type="ARBA" id="ARBA00022679"/>
    </source>
</evidence>
<gene>
    <name evidence="5" type="ORF">FY550_08905</name>
</gene>